<keyword evidence="3" id="KW-1185">Reference proteome</keyword>
<dbReference type="OrthoDB" id="60822at2759"/>
<organism evidence="2 3">
    <name type="scientific">Aphanomyces euteiches</name>
    <dbReference type="NCBI Taxonomy" id="100861"/>
    <lineage>
        <taxon>Eukaryota</taxon>
        <taxon>Sar</taxon>
        <taxon>Stramenopiles</taxon>
        <taxon>Oomycota</taxon>
        <taxon>Saprolegniomycetes</taxon>
        <taxon>Saprolegniales</taxon>
        <taxon>Verrucalvaceae</taxon>
        <taxon>Aphanomyces</taxon>
    </lineage>
</organism>
<keyword evidence="1" id="KW-0472">Membrane</keyword>
<dbReference type="PANTHER" id="PTHR13544">
    <property type="entry name" value="SELENOPROTEIN T"/>
    <property type="match status" value="1"/>
</dbReference>
<comment type="caution">
    <text evidence="2">The sequence shown here is derived from an EMBL/GenBank/DDBJ whole genome shotgun (WGS) entry which is preliminary data.</text>
</comment>
<dbReference type="GO" id="GO:0005789">
    <property type="term" value="C:endoplasmic reticulum membrane"/>
    <property type="evidence" value="ECO:0007669"/>
    <property type="project" value="TreeGrafter"/>
</dbReference>
<dbReference type="InterPro" id="IPR019389">
    <property type="entry name" value="Selenoprotein_T"/>
</dbReference>
<dbReference type="GO" id="GO:0004791">
    <property type="term" value="F:thioredoxin-disulfide reductase (NADPH) activity"/>
    <property type="evidence" value="ECO:0007669"/>
    <property type="project" value="TreeGrafter"/>
</dbReference>
<dbReference type="EMBL" id="VJMJ01000032">
    <property type="protein sequence ID" value="KAF0741962.1"/>
    <property type="molecule type" value="Genomic_DNA"/>
</dbReference>
<dbReference type="VEuPathDB" id="FungiDB:AeMF1_004141"/>
<reference evidence="2 3" key="1">
    <citation type="submission" date="2019-07" db="EMBL/GenBank/DDBJ databases">
        <title>Genomics analysis of Aphanomyces spp. identifies a new class of oomycete effector associated with host adaptation.</title>
        <authorList>
            <person name="Gaulin E."/>
        </authorList>
    </citation>
    <scope>NUCLEOTIDE SEQUENCE [LARGE SCALE GENOMIC DNA]</scope>
    <source>
        <strain evidence="2 3">ATCC 201684</strain>
    </source>
</reference>
<name>A0A6G0XNH9_9STRA</name>
<protein>
    <recommendedName>
        <fullName evidence="4">Selenoprotein T</fullName>
    </recommendedName>
</protein>
<feature type="transmembrane region" description="Helical" evidence="1">
    <location>
        <begin position="58"/>
        <end position="80"/>
    </location>
</feature>
<evidence type="ECO:0008006" key="4">
    <source>
        <dbReference type="Google" id="ProtNLM"/>
    </source>
</evidence>
<dbReference type="Proteomes" id="UP000481153">
    <property type="component" value="Unassembled WGS sequence"/>
</dbReference>
<sequence>MAPKSKNDKKSDDRIVIQYDKTCFAPHLKQFQEGFKNDFPHMTVDVEKYPLTTPKQTLVTFIFVIQLAMTTVFMFGINLLEYFKIDLDAATLKWFEENKFMIVPGMLMLSPVRQLISKTNAFEVYLNGELVSSTLNTRIIPNFPLFKETLEKKKGIKPVKH</sequence>
<keyword evidence="1" id="KW-0812">Transmembrane</keyword>
<dbReference type="GO" id="GO:0045454">
    <property type="term" value="P:cell redox homeostasis"/>
    <property type="evidence" value="ECO:0007669"/>
    <property type="project" value="TreeGrafter"/>
</dbReference>
<dbReference type="AlphaFoldDB" id="A0A6G0XNH9"/>
<accession>A0A6G0XNH9</accession>
<evidence type="ECO:0000313" key="2">
    <source>
        <dbReference type="EMBL" id="KAF0741962.1"/>
    </source>
</evidence>
<evidence type="ECO:0000313" key="3">
    <source>
        <dbReference type="Proteomes" id="UP000481153"/>
    </source>
</evidence>
<gene>
    <name evidence="2" type="ORF">Ae201684_002904</name>
</gene>
<proteinExistence type="predicted"/>
<dbReference type="PANTHER" id="PTHR13544:SF0">
    <property type="entry name" value="THIOREDOXIN REDUCTASE-LIKE SELENOPROTEIN T"/>
    <property type="match status" value="1"/>
</dbReference>
<evidence type="ECO:0000256" key="1">
    <source>
        <dbReference type="SAM" id="Phobius"/>
    </source>
</evidence>
<keyword evidence="1" id="KW-1133">Transmembrane helix</keyword>